<organism evidence="2 3">
    <name type="scientific">Tessaracoccus aquimaris</name>
    <dbReference type="NCBI Taxonomy" id="1332264"/>
    <lineage>
        <taxon>Bacteria</taxon>
        <taxon>Bacillati</taxon>
        <taxon>Actinomycetota</taxon>
        <taxon>Actinomycetes</taxon>
        <taxon>Propionibacteriales</taxon>
        <taxon>Propionibacteriaceae</taxon>
        <taxon>Tessaracoccus</taxon>
    </lineage>
</organism>
<dbReference type="AlphaFoldDB" id="A0A1Q2CPY8"/>
<feature type="region of interest" description="Disordered" evidence="1">
    <location>
        <begin position="173"/>
        <end position="202"/>
    </location>
</feature>
<dbReference type="Proteomes" id="UP000188145">
    <property type="component" value="Chromosome"/>
</dbReference>
<evidence type="ECO:0000313" key="3">
    <source>
        <dbReference type="Proteomes" id="UP000188145"/>
    </source>
</evidence>
<keyword evidence="3" id="KW-1185">Reference proteome</keyword>
<dbReference type="GO" id="GO:0005975">
    <property type="term" value="P:carbohydrate metabolic process"/>
    <property type="evidence" value="ECO:0007669"/>
    <property type="project" value="InterPro"/>
</dbReference>
<dbReference type="RefSeq" id="WP_158522644.1">
    <property type="nucleotide sequence ID" value="NZ_CP019606.1"/>
</dbReference>
<reference evidence="3" key="1">
    <citation type="submission" date="2017-02" db="EMBL/GenBank/DDBJ databases">
        <title>Tessaracoccus aquaemaris sp. nov., isolated from the intestine of a Korean rockfish, Sebastes schlegelii, in a marine aquaculture pond.</title>
        <authorList>
            <person name="Tak E.J."/>
            <person name="Bae J.-W."/>
        </authorList>
    </citation>
    <scope>NUCLEOTIDE SEQUENCE [LARGE SCALE GENOMIC DNA]</scope>
    <source>
        <strain evidence="3">NSG39</strain>
    </source>
</reference>
<sequence>MAEVSIAHGNTRAVVQLQGGMTTGEFPVDGRRVDPFYRAGWDGFAESRLLDKLRGDFVCAPFGITPAAPLPGWPAAQPDGATEYAHGHCSHGDWEVVHLDEDRVELSIAYPDGDPVERVTRVVACLDGEISFEDRILTRVDASLPLGLHPTFRLPETPGAATLELPAADWLQSPAAKPEDSSRLTPAERFDDPAAAPAHDGTVDLTRLPWQGASEDLVMLVGVQEPTVALVNHEERYRVRVTWDTSVLKHLLLWVSNRGRDYLPWNGENRCLGIEPVTSAFDYGTSICSQPNPLSDAGAPTTVALKAGEELVIRHTVTVEGV</sequence>
<dbReference type="GO" id="GO:0003824">
    <property type="term" value="F:catalytic activity"/>
    <property type="evidence" value="ECO:0007669"/>
    <property type="project" value="InterPro"/>
</dbReference>
<evidence type="ECO:0008006" key="4">
    <source>
        <dbReference type="Google" id="ProtNLM"/>
    </source>
</evidence>
<feature type="compositionally biased region" description="Basic and acidic residues" evidence="1">
    <location>
        <begin position="177"/>
        <end position="192"/>
    </location>
</feature>
<dbReference type="InterPro" id="IPR011013">
    <property type="entry name" value="Gal_mutarotase_sf_dom"/>
</dbReference>
<dbReference type="OrthoDB" id="7335506at2"/>
<dbReference type="Gene3D" id="2.70.98.10">
    <property type="match status" value="1"/>
</dbReference>
<evidence type="ECO:0000256" key="1">
    <source>
        <dbReference type="SAM" id="MobiDB-lite"/>
    </source>
</evidence>
<accession>A0A1Q2CPY8</accession>
<proteinExistence type="predicted"/>
<evidence type="ECO:0000313" key="2">
    <source>
        <dbReference type="EMBL" id="AQP48100.1"/>
    </source>
</evidence>
<dbReference type="GO" id="GO:0030246">
    <property type="term" value="F:carbohydrate binding"/>
    <property type="evidence" value="ECO:0007669"/>
    <property type="project" value="InterPro"/>
</dbReference>
<dbReference type="SUPFAM" id="SSF74650">
    <property type="entry name" value="Galactose mutarotase-like"/>
    <property type="match status" value="1"/>
</dbReference>
<dbReference type="EMBL" id="CP019606">
    <property type="protein sequence ID" value="AQP48100.1"/>
    <property type="molecule type" value="Genomic_DNA"/>
</dbReference>
<dbReference type="KEGG" id="tes:BW730_11970"/>
<gene>
    <name evidence="2" type="ORF">BW730_11970</name>
</gene>
<dbReference type="STRING" id="1332264.BW730_11970"/>
<name>A0A1Q2CPY8_9ACTN</name>
<protein>
    <recommendedName>
        <fullName evidence="4">Aldose epimerase</fullName>
    </recommendedName>
</protein>
<dbReference type="InterPro" id="IPR014718">
    <property type="entry name" value="GH-type_carb-bd"/>
</dbReference>